<feature type="compositionally biased region" description="Polar residues" evidence="1">
    <location>
        <begin position="171"/>
        <end position="182"/>
    </location>
</feature>
<evidence type="ECO:0000313" key="3">
    <source>
        <dbReference type="Proteomes" id="UP000266841"/>
    </source>
</evidence>
<keyword evidence="3" id="KW-1185">Reference proteome</keyword>
<feature type="non-terminal residue" evidence="2">
    <location>
        <position position="1"/>
    </location>
</feature>
<proteinExistence type="predicted"/>
<reference evidence="2 3" key="1">
    <citation type="journal article" date="2012" name="Genome Biol.">
        <title>Genome and low-iron response of an oceanic diatom adapted to chronic iron limitation.</title>
        <authorList>
            <person name="Lommer M."/>
            <person name="Specht M."/>
            <person name="Roy A.S."/>
            <person name="Kraemer L."/>
            <person name="Andreson R."/>
            <person name="Gutowska M.A."/>
            <person name="Wolf J."/>
            <person name="Bergner S.V."/>
            <person name="Schilhabel M.B."/>
            <person name="Klostermeier U.C."/>
            <person name="Beiko R.G."/>
            <person name="Rosenstiel P."/>
            <person name="Hippler M."/>
            <person name="Laroche J."/>
        </authorList>
    </citation>
    <scope>NUCLEOTIDE SEQUENCE [LARGE SCALE GENOMIC DNA]</scope>
    <source>
        <strain evidence="2 3">CCMP1005</strain>
    </source>
</reference>
<accession>K0S3U2</accession>
<dbReference type="Proteomes" id="UP000266841">
    <property type="component" value="Unassembled WGS sequence"/>
</dbReference>
<feature type="region of interest" description="Disordered" evidence="1">
    <location>
        <begin position="158"/>
        <end position="182"/>
    </location>
</feature>
<evidence type="ECO:0000313" key="2">
    <source>
        <dbReference type="EMBL" id="EJK60688.1"/>
    </source>
</evidence>
<protein>
    <submittedName>
        <fullName evidence="2">Uncharacterized protein</fullName>
    </submittedName>
</protein>
<sequence>CGNAIEKKRRQYDRTCSRSPSGHRGVCLGFHGADLTLQADVSFDGMLKSSFLKIPGGSRGEAAETNTETRPLEDKTGIIRIYLGPPGAEVHLRVMPTVFKAKRTLTSAGVLSADNKALEQQLKSDPQLDDADRAVVLECDDTECAQLECIQDSRGNWNCEGGLEGDRPDTQKTVLMSSNKDD</sequence>
<gene>
    <name evidence="2" type="ORF">THAOC_18912</name>
</gene>
<dbReference type="AlphaFoldDB" id="K0S3U2"/>
<name>K0S3U2_THAOC</name>
<dbReference type="EMBL" id="AGNL01020772">
    <property type="protein sequence ID" value="EJK60688.1"/>
    <property type="molecule type" value="Genomic_DNA"/>
</dbReference>
<organism evidence="2 3">
    <name type="scientific">Thalassiosira oceanica</name>
    <name type="common">Marine diatom</name>
    <dbReference type="NCBI Taxonomy" id="159749"/>
    <lineage>
        <taxon>Eukaryota</taxon>
        <taxon>Sar</taxon>
        <taxon>Stramenopiles</taxon>
        <taxon>Ochrophyta</taxon>
        <taxon>Bacillariophyta</taxon>
        <taxon>Coscinodiscophyceae</taxon>
        <taxon>Thalassiosirophycidae</taxon>
        <taxon>Thalassiosirales</taxon>
        <taxon>Thalassiosiraceae</taxon>
        <taxon>Thalassiosira</taxon>
    </lineage>
</organism>
<evidence type="ECO:0000256" key="1">
    <source>
        <dbReference type="SAM" id="MobiDB-lite"/>
    </source>
</evidence>
<comment type="caution">
    <text evidence="2">The sequence shown here is derived from an EMBL/GenBank/DDBJ whole genome shotgun (WGS) entry which is preliminary data.</text>
</comment>